<dbReference type="Pfam" id="PF24507">
    <property type="entry name" value="Ig_CFAP65_4th"/>
    <property type="match status" value="1"/>
</dbReference>
<reference evidence="3 4" key="1">
    <citation type="journal article" date="2018" name="Sci. Rep.">
        <title>Genomic signatures of local adaptation to the degree of environmental predictability in rotifers.</title>
        <authorList>
            <person name="Franch-Gras L."/>
            <person name="Hahn C."/>
            <person name="Garcia-Roger E.M."/>
            <person name="Carmona M.J."/>
            <person name="Serra M."/>
            <person name="Gomez A."/>
        </authorList>
    </citation>
    <scope>NUCLEOTIDE SEQUENCE [LARGE SCALE GENOMIC DNA]</scope>
    <source>
        <strain evidence="3">HYR1</strain>
    </source>
</reference>
<dbReference type="Proteomes" id="UP000276133">
    <property type="component" value="Unassembled WGS sequence"/>
</dbReference>
<feature type="domain" description="CFAP65 fourth Ig-like" evidence="1">
    <location>
        <begin position="337"/>
        <end position="429"/>
    </location>
</feature>
<evidence type="ECO:0000313" key="3">
    <source>
        <dbReference type="EMBL" id="RNA28727.1"/>
    </source>
</evidence>
<organism evidence="3 4">
    <name type="scientific">Brachionus plicatilis</name>
    <name type="common">Marine rotifer</name>
    <name type="synonym">Brachionus muelleri</name>
    <dbReference type="NCBI Taxonomy" id="10195"/>
    <lineage>
        <taxon>Eukaryota</taxon>
        <taxon>Metazoa</taxon>
        <taxon>Spiralia</taxon>
        <taxon>Gnathifera</taxon>
        <taxon>Rotifera</taxon>
        <taxon>Eurotatoria</taxon>
        <taxon>Monogononta</taxon>
        <taxon>Pseudotrocha</taxon>
        <taxon>Ploima</taxon>
        <taxon>Brachionidae</taxon>
        <taxon>Brachionus</taxon>
    </lineage>
</organism>
<dbReference type="PANTHER" id="PTHR46127:SF1">
    <property type="entry name" value="CILIA- AND FLAGELLA-ASSOCIATED PROTEIN 65"/>
    <property type="match status" value="1"/>
</dbReference>
<name>A0A3M7RZG3_BRAPC</name>
<dbReference type="AlphaFoldDB" id="A0A3M7RZG3"/>
<dbReference type="InterPro" id="IPR052614">
    <property type="entry name" value="CFAP65"/>
</dbReference>
<comment type="caution">
    <text evidence="3">The sequence shown here is derived from an EMBL/GenBank/DDBJ whole genome shotgun (WGS) entry which is preliminary data.</text>
</comment>
<dbReference type="Pfam" id="PF25248">
    <property type="entry name" value="Ig_CFAP65_8th"/>
    <property type="match status" value="1"/>
</dbReference>
<dbReference type="PANTHER" id="PTHR46127">
    <property type="entry name" value="CILIA- AND FLAGELLA-ASSOCIATED PROTEIN 65"/>
    <property type="match status" value="1"/>
</dbReference>
<dbReference type="InterPro" id="IPR013783">
    <property type="entry name" value="Ig-like_fold"/>
</dbReference>
<protein>
    <submittedName>
        <fullName evidence="3">Coiled-coil domain-containing protein</fullName>
    </submittedName>
</protein>
<feature type="domain" description="CFAP65 eight Ig-like" evidence="2">
    <location>
        <begin position="851"/>
        <end position="979"/>
    </location>
</feature>
<dbReference type="OrthoDB" id="415597at2759"/>
<dbReference type="InterPro" id="IPR057467">
    <property type="entry name" value="Ig_CFAP65_8th"/>
</dbReference>
<dbReference type="InterPro" id="IPR058536">
    <property type="entry name" value="Ig_CFAP65_4th"/>
</dbReference>
<proteinExistence type="predicted"/>
<dbReference type="STRING" id="10195.A0A3M7RZG3"/>
<evidence type="ECO:0000259" key="1">
    <source>
        <dbReference type="Pfam" id="PF24507"/>
    </source>
</evidence>
<evidence type="ECO:0000259" key="2">
    <source>
        <dbReference type="Pfam" id="PF25248"/>
    </source>
</evidence>
<dbReference type="Gene3D" id="2.60.40.10">
    <property type="entry name" value="Immunoglobulins"/>
    <property type="match status" value="7"/>
</dbReference>
<dbReference type="EMBL" id="REGN01002350">
    <property type="protein sequence ID" value="RNA28727.1"/>
    <property type="molecule type" value="Genomic_DNA"/>
</dbReference>
<keyword evidence="4" id="KW-1185">Reference proteome</keyword>
<evidence type="ECO:0000313" key="4">
    <source>
        <dbReference type="Proteomes" id="UP000276133"/>
    </source>
</evidence>
<gene>
    <name evidence="3" type="ORF">BpHYR1_034439</name>
</gene>
<accession>A0A3M7RZG3</accession>
<sequence length="1011" mass="116213">MTKKSKFNYLNGLEITTQLSFNDWKPGFEYTKNIGIKNLNTRSVKLIYKIPRTKNFTTLLPKINSLSPGTSLTIPITFRPLEKVEYNDSIEVEILDFQKSVKIPLIAKLPQYKIAISDSLNLGPCSVYESVSSSLRLTNLSDMETSFEIDIKEPFNVSVLNGEIEPKSSIELSFFFSPKSALVCEASAIIKYGSAENLNLFKKVNLYGIGKYPHILVQADDKTSSEIELQFENVLIGQNLTKFFTIINMTEVQTDFFIEKEIELTPFDRAFNCSQHIGTLLPYEKQKIAITYSPNYPSSDNVFSYLNVYSSGKLSKNRITCFASNKLPEVFLDKNLLNFGTVKTGEKNYKTFHIKNNCSCVLNFQFDNDNEFGSFKINVTNGTLQPNETKLIQVAFVPQNAAIYYKKVPCLVQNHEILFIEFIGTCHSELMKPPEIERKNLNLFYYLKSNKLLRNSPEGLIELMEQKKIFNDTTLEEVFKSNDFSLVTNSYEEYTNDDIHSFRDKYQKSIETCVTTDTHYVDFGYAQTNNLDESYEKSITFTNHTRGKLIVCWNSNEERPFSIFPPICEIPALKTYSFRVKFLPKSVDKFYNNKLEAYAFFKSLSDYNVADQRFILPSWCLNLNCIGHTFHPSSETFFPPRYSLDTDSIIFPAGVRDQELFRTFLLKNANPNCPLIFDFQKNDTNPWSIKPHKGLIKTNEHQIFVIKYVPRTDQLNFEKCHFLLNYTPNFMVSVGILGGGTLPELSLENNGLLYFPPTCRNNSTTCEYELVNLTHSKIGYEWKIPYESKNLFSVDQVECILNPHERKKSLWTFSPNKIDKYNHKVGLVAWIDGHRQTLKSYSVRMLGSCTHGSLQVADMYKDFGSVIIGSSVSNEIVVMNNNDCRLDFELYVRQSTDDAIGNKSNDNICVLELEQSMGHVEARSKRTVRCRFRPVRLVNYQFTIEYRIIYPNESSEFLKAESDTPKSMKEILCYMTANGVYPKMAIKDIKGLGSVSNISKDYLWKLISVNE</sequence>